<feature type="domain" description="Glycosyltransferase 2-like" evidence="1">
    <location>
        <begin position="11"/>
        <end position="118"/>
    </location>
</feature>
<dbReference type="InterPro" id="IPR029044">
    <property type="entry name" value="Nucleotide-diphossugar_trans"/>
</dbReference>
<dbReference type="PANTHER" id="PTHR22916">
    <property type="entry name" value="GLYCOSYLTRANSFERASE"/>
    <property type="match status" value="1"/>
</dbReference>
<gene>
    <name evidence="2" type="ORF">BFS30_02025</name>
</gene>
<dbReference type="Gene3D" id="3.90.550.10">
    <property type="entry name" value="Spore Coat Polysaccharide Biosynthesis Protein SpsA, Chain A"/>
    <property type="match status" value="1"/>
</dbReference>
<dbReference type="RefSeq" id="WP_069377743.1">
    <property type="nucleotide sequence ID" value="NZ_CP017141.1"/>
</dbReference>
<dbReference type="PANTHER" id="PTHR22916:SF3">
    <property type="entry name" value="UDP-GLCNAC:BETAGAL BETA-1,3-N-ACETYLGLUCOSAMINYLTRANSFERASE-LIKE PROTEIN 1"/>
    <property type="match status" value="1"/>
</dbReference>
<organism evidence="2 3">
    <name type="scientific">Pedobacter steynii</name>
    <dbReference type="NCBI Taxonomy" id="430522"/>
    <lineage>
        <taxon>Bacteria</taxon>
        <taxon>Pseudomonadati</taxon>
        <taxon>Bacteroidota</taxon>
        <taxon>Sphingobacteriia</taxon>
        <taxon>Sphingobacteriales</taxon>
        <taxon>Sphingobacteriaceae</taxon>
        <taxon>Pedobacter</taxon>
    </lineage>
</organism>
<evidence type="ECO:0000313" key="3">
    <source>
        <dbReference type="Proteomes" id="UP000094313"/>
    </source>
</evidence>
<sequence length="172" mass="19958">MKTKYEYPLISCICITHNCPELLLKSIISFEHQDYPNKELVISYPSTDETSRNLIEKVIRLSQLNIIQVEREKEESLGSARNLAVTNANGNYICTWDDDDWHHPERLTYQMNTILSDQQYKASMIRRVILYNKATSIAYLSVSYNWSGTLLCEKELINSILTKPLTVLKTLH</sequence>
<dbReference type="CDD" id="cd00761">
    <property type="entry name" value="Glyco_tranf_GTA_type"/>
    <property type="match status" value="1"/>
</dbReference>
<dbReference type="KEGG" id="psty:BFS30_02025"/>
<evidence type="ECO:0000313" key="2">
    <source>
        <dbReference type="EMBL" id="AOM76047.1"/>
    </source>
</evidence>
<accession>A0A1D7QBM8</accession>
<dbReference type="AlphaFoldDB" id="A0A1D7QBM8"/>
<dbReference type="EMBL" id="CP017141">
    <property type="protein sequence ID" value="AOM76047.1"/>
    <property type="molecule type" value="Genomic_DNA"/>
</dbReference>
<dbReference type="OrthoDB" id="9770457at2"/>
<name>A0A1D7QBM8_9SPHI</name>
<dbReference type="Proteomes" id="UP000094313">
    <property type="component" value="Chromosome"/>
</dbReference>
<keyword evidence="3" id="KW-1185">Reference proteome</keyword>
<protein>
    <recommendedName>
        <fullName evidence="1">Glycosyltransferase 2-like domain-containing protein</fullName>
    </recommendedName>
</protein>
<proteinExistence type="predicted"/>
<reference evidence="2 3" key="1">
    <citation type="submission" date="2016-08" db="EMBL/GenBank/DDBJ databases">
        <authorList>
            <person name="Seilhamer J.J."/>
        </authorList>
    </citation>
    <scope>NUCLEOTIDE SEQUENCE [LARGE SCALE GENOMIC DNA]</scope>
    <source>
        <strain evidence="2 3">DX4</strain>
    </source>
</reference>
<dbReference type="Pfam" id="PF00535">
    <property type="entry name" value="Glycos_transf_2"/>
    <property type="match status" value="1"/>
</dbReference>
<dbReference type="SUPFAM" id="SSF53448">
    <property type="entry name" value="Nucleotide-diphospho-sugar transferases"/>
    <property type="match status" value="1"/>
</dbReference>
<dbReference type="GO" id="GO:0016758">
    <property type="term" value="F:hexosyltransferase activity"/>
    <property type="evidence" value="ECO:0007669"/>
    <property type="project" value="UniProtKB-ARBA"/>
</dbReference>
<evidence type="ECO:0000259" key="1">
    <source>
        <dbReference type="Pfam" id="PF00535"/>
    </source>
</evidence>
<dbReference type="InterPro" id="IPR001173">
    <property type="entry name" value="Glyco_trans_2-like"/>
</dbReference>